<dbReference type="Gene3D" id="1.20.1640.10">
    <property type="entry name" value="Multidrug efflux transporter AcrB transmembrane domain"/>
    <property type="match status" value="2"/>
</dbReference>
<feature type="transmembrane region" description="Helical" evidence="9">
    <location>
        <begin position="396"/>
        <end position="419"/>
    </location>
</feature>
<dbReference type="Gene3D" id="3.30.70.1440">
    <property type="entry name" value="Multidrug efflux transporter AcrB pore domain"/>
    <property type="match status" value="1"/>
</dbReference>
<feature type="transmembrane region" description="Helical" evidence="9">
    <location>
        <begin position="924"/>
        <end position="949"/>
    </location>
</feature>
<keyword evidence="5 9" id="KW-0997">Cell inner membrane</keyword>
<evidence type="ECO:0000256" key="7">
    <source>
        <dbReference type="ARBA" id="ARBA00022989"/>
    </source>
</evidence>
<feature type="transmembrane region" description="Helical" evidence="9">
    <location>
        <begin position="467"/>
        <end position="489"/>
    </location>
</feature>
<dbReference type="NCBIfam" id="NF000282">
    <property type="entry name" value="RND_permease_1"/>
    <property type="match status" value="1"/>
</dbReference>
<dbReference type="Proteomes" id="UP000468531">
    <property type="component" value="Unassembled WGS sequence"/>
</dbReference>
<evidence type="ECO:0000256" key="3">
    <source>
        <dbReference type="ARBA" id="ARBA00022448"/>
    </source>
</evidence>
<evidence type="ECO:0000256" key="4">
    <source>
        <dbReference type="ARBA" id="ARBA00022475"/>
    </source>
</evidence>
<dbReference type="PANTHER" id="PTHR32063:SF13">
    <property type="entry name" value="MULTIDRUG EFFLUX PUMP SUBUNIT ACRB-RELATED"/>
    <property type="match status" value="1"/>
</dbReference>
<dbReference type="PANTHER" id="PTHR32063">
    <property type="match status" value="1"/>
</dbReference>
<feature type="transmembrane region" description="Helical" evidence="9">
    <location>
        <begin position="342"/>
        <end position="361"/>
    </location>
</feature>
<dbReference type="GO" id="GO:0042910">
    <property type="term" value="F:xenobiotic transmembrane transporter activity"/>
    <property type="evidence" value="ECO:0007669"/>
    <property type="project" value="TreeGrafter"/>
</dbReference>
<keyword evidence="11" id="KW-1185">Reference proteome</keyword>
<dbReference type="PRINTS" id="PR00702">
    <property type="entry name" value="ACRIFLAVINRP"/>
</dbReference>
<feature type="transmembrane region" description="Helical" evidence="9">
    <location>
        <begin position="1002"/>
        <end position="1028"/>
    </location>
</feature>
<evidence type="ECO:0000256" key="2">
    <source>
        <dbReference type="ARBA" id="ARBA00010942"/>
    </source>
</evidence>
<dbReference type="SUPFAM" id="SSF82866">
    <property type="entry name" value="Multidrug efflux transporter AcrB transmembrane domain"/>
    <property type="match status" value="2"/>
</dbReference>
<dbReference type="Pfam" id="PF00873">
    <property type="entry name" value="ACR_tran"/>
    <property type="match status" value="1"/>
</dbReference>
<dbReference type="SUPFAM" id="SSF82693">
    <property type="entry name" value="Multidrug efflux transporter AcrB pore domain, PN1, PN2, PC1 and PC2 subdomains"/>
    <property type="match status" value="4"/>
</dbReference>
<dbReference type="GO" id="GO:0005886">
    <property type="term" value="C:plasma membrane"/>
    <property type="evidence" value="ECO:0007669"/>
    <property type="project" value="UniProtKB-SubCell"/>
</dbReference>
<organism evidence="10 11">
    <name type="scientific">Bradyrhizobium uaiense</name>
    <dbReference type="NCBI Taxonomy" id="2594946"/>
    <lineage>
        <taxon>Bacteria</taxon>
        <taxon>Pseudomonadati</taxon>
        <taxon>Pseudomonadota</taxon>
        <taxon>Alphaproteobacteria</taxon>
        <taxon>Hyphomicrobiales</taxon>
        <taxon>Nitrobacteraceae</taxon>
        <taxon>Bradyrhizobium</taxon>
    </lineage>
</organism>
<protein>
    <recommendedName>
        <fullName evidence="9">Efflux pump membrane transporter</fullName>
    </recommendedName>
</protein>
<dbReference type="NCBIfam" id="TIGR00915">
    <property type="entry name" value="2A0602"/>
    <property type="match status" value="1"/>
</dbReference>
<feature type="transmembrane region" description="Helical" evidence="9">
    <location>
        <begin position="894"/>
        <end position="918"/>
    </location>
</feature>
<feature type="transmembrane region" description="Helical" evidence="9">
    <location>
        <begin position="974"/>
        <end position="996"/>
    </location>
</feature>
<dbReference type="Gene3D" id="3.30.2090.10">
    <property type="entry name" value="Multidrug efflux transporter AcrB TolC docking domain, DN and DC subdomains"/>
    <property type="match status" value="2"/>
</dbReference>
<evidence type="ECO:0000256" key="1">
    <source>
        <dbReference type="ARBA" id="ARBA00004429"/>
    </source>
</evidence>
<dbReference type="Gene3D" id="3.30.70.1320">
    <property type="entry name" value="Multidrug efflux transporter AcrB pore domain like"/>
    <property type="match status" value="1"/>
</dbReference>
<comment type="subcellular location">
    <subcellularLocation>
        <location evidence="1 9">Cell inner membrane</location>
        <topology evidence="1 9">Multi-pass membrane protein</topology>
    </subcellularLocation>
</comment>
<comment type="caution">
    <text evidence="10">The sequence shown here is derived from an EMBL/GenBank/DDBJ whole genome shotgun (WGS) entry which is preliminary data.</text>
</comment>
<evidence type="ECO:0000313" key="11">
    <source>
        <dbReference type="Proteomes" id="UP000468531"/>
    </source>
</evidence>
<keyword evidence="6 9" id="KW-0812">Transmembrane</keyword>
<dbReference type="EMBL" id="VKHP01000254">
    <property type="protein sequence ID" value="NEV01574.1"/>
    <property type="molecule type" value="Genomic_DNA"/>
</dbReference>
<dbReference type="SUPFAM" id="SSF82714">
    <property type="entry name" value="Multidrug efflux transporter AcrB TolC docking domain, DN and DC subdomains"/>
    <property type="match status" value="2"/>
</dbReference>
<feature type="transmembrane region" description="Helical" evidence="9">
    <location>
        <begin position="368"/>
        <end position="390"/>
    </location>
</feature>
<keyword evidence="7 9" id="KW-1133">Transmembrane helix</keyword>
<keyword evidence="3 9" id="KW-0813">Transport</keyword>
<dbReference type="FunFam" id="3.30.70.1430:FF:000001">
    <property type="entry name" value="Efflux pump membrane transporter"/>
    <property type="match status" value="1"/>
</dbReference>
<proteinExistence type="inferred from homology"/>
<dbReference type="InterPro" id="IPR027463">
    <property type="entry name" value="AcrB_DN_DC_subdom"/>
</dbReference>
<evidence type="ECO:0000256" key="5">
    <source>
        <dbReference type="ARBA" id="ARBA00022519"/>
    </source>
</evidence>
<reference evidence="10 11" key="1">
    <citation type="journal article" date="2020" name="Arch. Microbiol.">
        <title>Bradyrhizobium uaiense sp. nov., a new highly efficient cowpea symbiont.</title>
        <authorList>
            <person name="Cabral Michel D."/>
            <person name="Azarias Guimaraes A."/>
            <person name="Martins da Costa E."/>
            <person name="Soares de Carvalho T."/>
            <person name="Balsanelli E."/>
            <person name="Willems A."/>
            <person name="Maltempi de Souza E."/>
            <person name="de Souza Moreira F.M."/>
        </authorList>
    </citation>
    <scope>NUCLEOTIDE SEQUENCE [LARGE SCALE GENOMIC DNA]</scope>
    <source>
        <strain evidence="10 11">UFLA 03-164</strain>
    </source>
</reference>
<evidence type="ECO:0000313" key="10">
    <source>
        <dbReference type="EMBL" id="NEV01574.1"/>
    </source>
</evidence>
<feature type="transmembrane region" description="Helical" evidence="9">
    <location>
        <begin position="536"/>
        <end position="554"/>
    </location>
</feature>
<dbReference type="GO" id="GO:0015562">
    <property type="term" value="F:efflux transmembrane transporter activity"/>
    <property type="evidence" value="ECO:0007669"/>
    <property type="project" value="InterPro"/>
</dbReference>
<keyword evidence="4" id="KW-1003">Cell membrane</keyword>
<feature type="transmembrane region" description="Helical" evidence="9">
    <location>
        <begin position="12"/>
        <end position="33"/>
    </location>
</feature>
<dbReference type="AlphaFoldDB" id="A0A6P1BTR1"/>
<dbReference type="InterPro" id="IPR004764">
    <property type="entry name" value="MdtF-like"/>
</dbReference>
<evidence type="ECO:0000256" key="9">
    <source>
        <dbReference type="RuleBase" id="RU364070"/>
    </source>
</evidence>
<comment type="similarity">
    <text evidence="2 9">Belongs to the resistance-nodulation-cell division (RND) (TC 2.A.6) family.</text>
</comment>
<feature type="transmembrane region" description="Helical" evidence="9">
    <location>
        <begin position="439"/>
        <end position="461"/>
    </location>
</feature>
<dbReference type="RefSeq" id="WP_163161058.1">
    <property type="nucleotide sequence ID" value="NZ_VKHP01000254.1"/>
</dbReference>
<dbReference type="Gene3D" id="3.30.70.1430">
    <property type="entry name" value="Multidrug efflux transporter AcrB pore domain"/>
    <property type="match status" value="2"/>
</dbReference>
<accession>A0A6P1BTR1</accession>
<keyword evidence="8 9" id="KW-0472">Membrane</keyword>
<name>A0A6P1BTR1_9BRAD</name>
<dbReference type="InterPro" id="IPR001036">
    <property type="entry name" value="Acrflvin-R"/>
</dbReference>
<evidence type="ECO:0000256" key="8">
    <source>
        <dbReference type="ARBA" id="ARBA00023136"/>
    </source>
</evidence>
<dbReference type="GO" id="GO:0009636">
    <property type="term" value="P:response to toxic substance"/>
    <property type="evidence" value="ECO:0007669"/>
    <property type="project" value="UniProtKB-ARBA"/>
</dbReference>
<feature type="transmembrane region" description="Helical" evidence="9">
    <location>
        <begin position="870"/>
        <end position="887"/>
    </location>
</feature>
<gene>
    <name evidence="10" type="ORF">FNJ47_38860</name>
</gene>
<sequence length="1056" mass="113491">MISKFFIERPVLSNVIAILMILIGGVALFNLAVAQYPDVVPPTVQVTTRYPGASAKTVIDTVALPIEQQVNGVEDMLYMQSYSGADGTYTLTVTFKIGTDLNFAQVLVQNRVSSALSQLPTAVQNQGVTVQKRSTSILLFVTLTSPNKTYDSLFLSNYATINIRDELSRLPGVGNVTVFGAGQYSMRVWLDPNKLQARGLMPQDVIQAIQQQSQQVTAGQVGAPPAPQGQAFQYTLNVNGRLDDASQFENIIVKTGNVGDVIRIRDLGSVELGAQTYSQVFSLNQKPATGIGVFLSPGANALQVEKEVQKKVAQLARQFPQDIQYDTPFDTTKFVNASIEEVYKTLIEAGLLVLVVILVFLQDWRAMLVPATTVPVTIIGAFAAMAALGFTINLSTLFAIVLAIGIVVDDAIVVVEGAAHNIERGMSGHDAAIKAMDELFAPIVGITLVLISVFLPAAFLPGLTGRMYAQFALVIAATALLSAVNAATLKPTQCALWLRPPVPAEQRNFFYRGFNAVYDRVERGYTRLVGGMAGHAKTSVLVALILIGIAGYGLSRVPTGFIPIEDQGYLLAAVQLPDGAAIDRTQRVLDQVTEIARKTPGVEQVVAIAGISALDNSSSLANAGVAYVILKDWGSRGPGEDLRSLVYGLNDRLAVIPEARILVIPPPPIQGIGNAAGFAMQVQLRDGNADYGKLQAVTGAVVSNAQTQSALQRVQSSFRSMVPQFDVQVDRVKTETLHVTTDQIFSTLSSYLGASYVNQFTKFGRTFQVYTQADAQYRLTLRDIENMMVRNSNGDMVPLGTVAKITPSVGPSLISLYNLYPSATIIGLPSQGYSSGQSMTLMEEIAAKTLPPGTGFEWTAMSYQEKEVGSQIYFVFALALLLVYLVLAGQYESWYAPISVILAVPLSLLGPMLVLTSLRIENNLYTQIGTILLIALSAKNAILIVEVALEHHIRDGKPVLESAIDAARARFRPILMTSFAFILGVLPLVLATGAGANARKSIGITVFSGMIASTCLAVLFVPAFFVVVQSFENRRKAKKDKTAAPQPAAEAPGTVH</sequence>
<evidence type="ECO:0000256" key="6">
    <source>
        <dbReference type="ARBA" id="ARBA00022692"/>
    </source>
</evidence>